<keyword evidence="5 9" id="KW-0812">Transmembrane</keyword>
<comment type="subunit">
    <text evidence="9">The complex comprises the extracytoplasmic solute receptor protein and the two transmembrane proteins.</text>
</comment>
<dbReference type="PANTHER" id="PTHR35011">
    <property type="entry name" value="2,3-DIKETO-L-GULONATE TRAP TRANSPORTER SMALL PERMEASE PROTEIN YIAM"/>
    <property type="match status" value="1"/>
</dbReference>
<comment type="similarity">
    <text evidence="8 9">Belongs to the TRAP transporter small permease family.</text>
</comment>
<evidence type="ECO:0000313" key="12">
    <source>
        <dbReference type="Proteomes" id="UP000092544"/>
    </source>
</evidence>
<sequence length="173" mass="19880">MLIRFLATLSRQLNRLSGALAMLLIVYVLCHILLEIVLRLFGTSTYVLDEFVGYAVAAITFLGLGYSLERNSLIRVNILMDRLPERFHWLLDLLVSAMSFTIFTWISYYWYINTLRSFQRGTTSSSIAETPLWIPEGMVLIGLVLLCFTLLVRMLLLISTRHVPHIELAQSHE</sequence>
<evidence type="ECO:0000313" key="11">
    <source>
        <dbReference type="EMBL" id="SBS29274.1"/>
    </source>
</evidence>
<feature type="domain" description="Tripartite ATP-independent periplasmic transporters DctQ component" evidence="10">
    <location>
        <begin position="29"/>
        <end position="158"/>
    </location>
</feature>
<evidence type="ECO:0000256" key="3">
    <source>
        <dbReference type="ARBA" id="ARBA00022475"/>
    </source>
</evidence>
<protein>
    <recommendedName>
        <fullName evidence="9">TRAP transporter small permease protein</fullName>
    </recommendedName>
</protein>
<feature type="transmembrane region" description="Helical" evidence="9">
    <location>
        <begin position="132"/>
        <end position="152"/>
    </location>
</feature>
<evidence type="ECO:0000256" key="6">
    <source>
        <dbReference type="ARBA" id="ARBA00022989"/>
    </source>
</evidence>
<evidence type="ECO:0000256" key="5">
    <source>
        <dbReference type="ARBA" id="ARBA00022692"/>
    </source>
</evidence>
<evidence type="ECO:0000256" key="2">
    <source>
        <dbReference type="ARBA" id="ARBA00022448"/>
    </source>
</evidence>
<feature type="transmembrane region" description="Helical" evidence="9">
    <location>
        <begin position="51"/>
        <end position="68"/>
    </location>
</feature>
<keyword evidence="6 9" id="KW-1133">Transmembrane helix</keyword>
<reference evidence="11 12" key="1">
    <citation type="submission" date="2016-06" db="EMBL/GenBank/DDBJ databases">
        <authorList>
            <person name="Kjaerup R.B."/>
            <person name="Dalgaard T.S."/>
            <person name="Juul-Madsen H.R."/>
        </authorList>
    </citation>
    <scope>NUCLEOTIDE SEQUENCE [LARGE SCALE GENOMIC DNA]</scope>
    <source>
        <strain evidence="11 12">CECT 8886</strain>
    </source>
</reference>
<organism evidence="11 12">
    <name type="scientific">Marinomonas spartinae</name>
    <dbReference type="NCBI Taxonomy" id="1792290"/>
    <lineage>
        <taxon>Bacteria</taxon>
        <taxon>Pseudomonadati</taxon>
        <taxon>Pseudomonadota</taxon>
        <taxon>Gammaproteobacteria</taxon>
        <taxon>Oceanospirillales</taxon>
        <taxon>Oceanospirillaceae</taxon>
        <taxon>Marinomonas</taxon>
    </lineage>
</organism>
<evidence type="ECO:0000259" key="10">
    <source>
        <dbReference type="Pfam" id="PF04290"/>
    </source>
</evidence>
<dbReference type="Pfam" id="PF04290">
    <property type="entry name" value="DctQ"/>
    <property type="match status" value="1"/>
</dbReference>
<evidence type="ECO:0000256" key="4">
    <source>
        <dbReference type="ARBA" id="ARBA00022519"/>
    </source>
</evidence>
<comment type="subcellular location">
    <subcellularLocation>
        <location evidence="1 9">Cell inner membrane</location>
        <topology evidence="1 9">Multi-pass membrane protein</topology>
    </subcellularLocation>
</comment>
<dbReference type="OrthoDB" id="9797534at2"/>
<dbReference type="AlphaFoldDB" id="A0A1A8T9V4"/>
<dbReference type="GO" id="GO:0015740">
    <property type="term" value="P:C4-dicarboxylate transport"/>
    <property type="evidence" value="ECO:0007669"/>
    <property type="project" value="TreeGrafter"/>
</dbReference>
<dbReference type="Proteomes" id="UP000092544">
    <property type="component" value="Unassembled WGS sequence"/>
</dbReference>
<keyword evidence="2 9" id="KW-0813">Transport</keyword>
<keyword evidence="4 9" id="KW-0997">Cell inner membrane</keyword>
<keyword evidence="7 9" id="KW-0472">Membrane</keyword>
<keyword evidence="3" id="KW-1003">Cell membrane</keyword>
<evidence type="ECO:0000256" key="1">
    <source>
        <dbReference type="ARBA" id="ARBA00004429"/>
    </source>
</evidence>
<dbReference type="GO" id="GO:0005886">
    <property type="term" value="C:plasma membrane"/>
    <property type="evidence" value="ECO:0007669"/>
    <property type="project" value="UniProtKB-SubCell"/>
</dbReference>
<dbReference type="InterPro" id="IPR007387">
    <property type="entry name" value="TRAP_DctQ"/>
</dbReference>
<dbReference type="RefSeq" id="WP_067014241.1">
    <property type="nucleotide sequence ID" value="NZ_FLOB01000002.1"/>
</dbReference>
<dbReference type="GO" id="GO:0022857">
    <property type="term" value="F:transmembrane transporter activity"/>
    <property type="evidence" value="ECO:0007669"/>
    <property type="project" value="UniProtKB-UniRule"/>
</dbReference>
<evidence type="ECO:0000256" key="9">
    <source>
        <dbReference type="RuleBase" id="RU369079"/>
    </source>
</evidence>
<comment type="function">
    <text evidence="9">Part of the tripartite ATP-independent periplasmic (TRAP) transport system.</text>
</comment>
<proteinExistence type="inferred from homology"/>
<dbReference type="STRING" id="1792290.MSP8886_01500"/>
<gene>
    <name evidence="11" type="ORF">MSP8886_01500</name>
</gene>
<keyword evidence="12" id="KW-1185">Reference proteome</keyword>
<evidence type="ECO:0000256" key="8">
    <source>
        <dbReference type="ARBA" id="ARBA00038436"/>
    </source>
</evidence>
<dbReference type="InterPro" id="IPR055348">
    <property type="entry name" value="DctQ"/>
</dbReference>
<accession>A0A1A8T9V4</accession>
<name>A0A1A8T9V4_9GAMM</name>
<feature type="transmembrane region" description="Helical" evidence="9">
    <location>
        <begin position="20"/>
        <end position="39"/>
    </location>
</feature>
<dbReference type="EMBL" id="FLOB01000002">
    <property type="protein sequence ID" value="SBS29274.1"/>
    <property type="molecule type" value="Genomic_DNA"/>
</dbReference>
<evidence type="ECO:0000256" key="7">
    <source>
        <dbReference type="ARBA" id="ARBA00023136"/>
    </source>
</evidence>
<feature type="transmembrane region" description="Helical" evidence="9">
    <location>
        <begin position="89"/>
        <end position="112"/>
    </location>
</feature>
<dbReference type="PANTHER" id="PTHR35011:SF10">
    <property type="entry name" value="TRAP TRANSPORTER SMALL PERMEASE PROTEIN"/>
    <property type="match status" value="1"/>
</dbReference>